<comment type="subcellular location">
    <subcellularLocation>
        <location evidence="1">Cell inner membrane</location>
        <topology evidence="1">Multi-pass membrane protein</topology>
    </subcellularLocation>
</comment>
<evidence type="ECO:0000259" key="17">
    <source>
        <dbReference type="Pfam" id="PF02706"/>
    </source>
</evidence>
<evidence type="ECO:0000256" key="15">
    <source>
        <dbReference type="ARBA" id="ARBA00051245"/>
    </source>
</evidence>
<keyword evidence="9" id="KW-0547">Nucleotide-binding</keyword>
<evidence type="ECO:0000256" key="12">
    <source>
        <dbReference type="ARBA" id="ARBA00022989"/>
    </source>
</evidence>
<dbReference type="AlphaFoldDB" id="A0A1G7K0Q5"/>
<feature type="transmembrane region" description="Helical" evidence="16">
    <location>
        <begin position="17"/>
        <end position="39"/>
    </location>
</feature>
<dbReference type="PANTHER" id="PTHR32309">
    <property type="entry name" value="TYROSINE-PROTEIN KINASE"/>
    <property type="match status" value="1"/>
</dbReference>
<dbReference type="InterPro" id="IPR027417">
    <property type="entry name" value="P-loop_NTPase"/>
</dbReference>
<keyword evidence="5" id="KW-1003">Cell membrane</keyword>
<evidence type="ECO:0000256" key="16">
    <source>
        <dbReference type="SAM" id="Phobius"/>
    </source>
</evidence>
<evidence type="ECO:0000256" key="2">
    <source>
        <dbReference type="ARBA" id="ARBA00007316"/>
    </source>
</evidence>
<dbReference type="Proteomes" id="UP000182114">
    <property type="component" value="Unassembled WGS sequence"/>
</dbReference>
<evidence type="ECO:0000256" key="13">
    <source>
        <dbReference type="ARBA" id="ARBA00023136"/>
    </source>
</evidence>
<dbReference type="Pfam" id="PF13807">
    <property type="entry name" value="GNVR"/>
    <property type="match status" value="1"/>
</dbReference>
<dbReference type="GO" id="GO:0005524">
    <property type="term" value="F:ATP binding"/>
    <property type="evidence" value="ECO:0007669"/>
    <property type="project" value="UniProtKB-KW"/>
</dbReference>
<dbReference type="EC" id="2.7.10.2" evidence="4"/>
<dbReference type="eggNOG" id="COG3206">
    <property type="taxonomic scope" value="Bacteria"/>
</dbReference>
<keyword evidence="14" id="KW-0829">Tyrosine-protein kinase</keyword>
<protein>
    <recommendedName>
        <fullName evidence="4">non-specific protein-tyrosine kinase</fullName>
        <ecNumber evidence="4">2.7.10.2</ecNumber>
    </recommendedName>
</protein>
<dbReference type="Pfam" id="PF02706">
    <property type="entry name" value="Wzz"/>
    <property type="match status" value="1"/>
</dbReference>
<dbReference type="InterPro" id="IPR003856">
    <property type="entry name" value="LPS_length_determ_N"/>
</dbReference>
<dbReference type="PANTHER" id="PTHR32309:SF13">
    <property type="entry name" value="FERRIC ENTEROBACTIN TRANSPORT PROTEIN FEPE"/>
    <property type="match status" value="1"/>
</dbReference>
<keyword evidence="7" id="KW-0808">Transferase</keyword>
<dbReference type="RefSeq" id="WP_074539084.1">
    <property type="nucleotide sequence ID" value="NZ_FNBD01000011.1"/>
</dbReference>
<name>A0A1G7K0Q5_9FLAO</name>
<evidence type="ECO:0000259" key="18">
    <source>
        <dbReference type="Pfam" id="PF13614"/>
    </source>
</evidence>
<organism evidence="20 21">
    <name type="scientific">Cellulophaga baltica</name>
    <dbReference type="NCBI Taxonomy" id="76594"/>
    <lineage>
        <taxon>Bacteria</taxon>
        <taxon>Pseudomonadati</taxon>
        <taxon>Bacteroidota</taxon>
        <taxon>Flavobacteriia</taxon>
        <taxon>Flavobacteriales</taxon>
        <taxon>Flavobacteriaceae</taxon>
        <taxon>Cellulophaga</taxon>
    </lineage>
</organism>
<dbReference type="GO" id="GO:0005886">
    <property type="term" value="C:plasma membrane"/>
    <property type="evidence" value="ECO:0007669"/>
    <property type="project" value="UniProtKB-SubCell"/>
</dbReference>
<gene>
    <name evidence="20" type="ORF">SAMN04487992_11131</name>
</gene>
<dbReference type="NCBIfam" id="TIGR01007">
    <property type="entry name" value="eps_fam"/>
    <property type="match status" value="1"/>
</dbReference>
<comment type="similarity">
    <text evidence="3">Belongs to the etk/wzc family.</text>
</comment>
<evidence type="ECO:0000313" key="20">
    <source>
        <dbReference type="EMBL" id="SDF30858.1"/>
    </source>
</evidence>
<evidence type="ECO:0000256" key="10">
    <source>
        <dbReference type="ARBA" id="ARBA00022777"/>
    </source>
</evidence>
<reference evidence="21" key="1">
    <citation type="submission" date="2016-10" db="EMBL/GenBank/DDBJ databases">
        <authorList>
            <person name="Varghese N."/>
            <person name="Submissions S."/>
        </authorList>
    </citation>
    <scope>NUCLEOTIDE SEQUENCE [LARGE SCALE GENOMIC DNA]</scope>
    <source>
        <strain evidence="21">DSM 24729</strain>
    </source>
</reference>
<evidence type="ECO:0000259" key="19">
    <source>
        <dbReference type="Pfam" id="PF13807"/>
    </source>
</evidence>
<keyword evidence="21" id="KW-1185">Reference proteome</keyword>
<dbReference type="InterPro" id="IPR005702">
    <property type="entry name" value="Wzc-like_C"/>
</dbReference>
<evidence type="ECO:0000256" key="7">
    <source>
        <dbReference type="ARBA" id="ARBA00022679"/>
    </source>
</evidence>
<feature type="domain" description="Polysaccharide chain length determinant N-terminal" evidence="17">
    <location>
        <begin position="5"/>
        <end position="93"/>
    </location>
</feature>
<keyword evidence="11" id="KW-0067">ATP-binding</keyword>
<accession>A0A1G7K0Q5</accession>
<evidence type="ECO:0000256" key="3">
    <source>
        <dbReference type="ARBA" id="ARBA00008883"/>
    </source>
</evidence>
<evidence type="ECO:0000256" key="6">
    <source>
        <dbReference type="ARBA" id="ARBA00022519"/>
    </source>
</evidence>
<keyword evidence="10" id="KW-0418">Kinase</keyword>
<keyword evidence="13 16" id="KW-0472">Membrane</keyword>
<evidence type="ECO:0000256" key="9">
    <source>
        <dbReference type="ARBA" id="ARBA00022741"/>
    </source>
</evidence>
<dbReference type="Gene3D" id="3.40.50.300">
    <property type="entry name" value="P-loop containing nucleotide triphosphate hydrolases"/>
    <property type="match status" value="1"/>
</dbReference>
<evidence type="ECO:0000256" key="4">
    <source>
        <dbReference type="ARBA" id="ARBA00011903"/>
    </source>
</evidence>
<comment type="similarity">
    <text evidence="2">Belongs to the CpsD/CapB family.</text>
</comment>
<dbReference type="InterPro" id="IPR050445">
    <property type="entry name" value="Bact_polysacc_biosynth/exp"/>
</dbReference>
<evidence type="ECO:0000256" key="5">
    <source>
        <dbReference type="ARBA" id="ARBA00022475"/>
    </source>
</evidence>
<dbReference type="EMBL" id="FNBD01000011">
    <property type="protein sequence ID" value="SDF30858.1"/>
    <property type="molecule type" value="Genomic_DNA"/>
</dbReference>
<dbReference type="eggNOG" id="COG0489">
    <property type="taxonomic scope" value="Bacteria"/>
</dbReference>
<keyword evidence="6" id="KW-0997">Cell inner membrane</keyword>
<dbReference type="CDD" id="cd05387">
    <property type="entry name" value="BY-kinase"/>
    <property type="match status" value="1"/>
</dbReference>
<evidence type="ECO:0000256" key="1">
    <source>
        <dbReference type="ARBA" id="ARBA00004429"/>
    </source>
</evidence>
<evidence type="ECO:0000256" key="14">
    <source>
        <dbReference type="ARBA" id="ARBA00023137"/>
    </source>
</evidence>
<dbReference type="InterPro" id="IPR032807">
    <property type="entry name" value="GNVR"/>
</dbReference>
<comment type="catalytic activity">
    <reaction evidence="15">
        <text>L-tyrosyl-[protein] + ATP = O-phospho-L-tyrosyl-[protein] + ADP + H(+)</text>
        <dbReference type="Rhea" id="RHEA:10596"/>
        <dbReference type="Rhea" id="RHEA-COMP:10136"/>
        <dbReference type="Rhea" id="RHEA-COMP:20101"/>
        <dbReference type="ChEBI" id="CHEBI:15378"/>
        <dbReference type="ChEBI" id="CHEBI:30616"/>
        <dbReference type="ChEBI" id="CHEBI:46858"/>
        <dbReference type="ChEBI" id="CHEBI:61978"/>
        <dbReference type="ChEBI" id="CHEBI:456216"/>
        <dbReference type="EC" id="2.7.10.2"/>
    </reaction>
</comment>
<dbReference type="Pfam" id="PF13614">
    <property type="entry name" value="AAA_31"/>
    <property type="match status" value="1"/>
</dbReference>
<sequence>MENSDLNEIIKKYAKNWYWFLLCVIISLVCAFFFIRYSVPQYSAQSKIQILEDDQSGSSMDVFQDLDVFSGSKNNIEDEIEIIKSRANVTDVVLKLGLNTIFMVKGTIKDAEIYKNEPIKLNFIGADSLLYKAKLNLVIGIKNDNEFTLIEGKSETSKTYAFGKNIPSKLGDLIITPNPPFFKKYIGKQLRVEISPLENMVVNYQKKILIAPADEKSNIINLSLTDPVQEKARDILNSLIVIYNDNAVADKKAVADRTSDFINDRITSIYDNLASVDQNAQDFKTDKGLTDIASEANINLNFGAANEQELQNMTTQLQMASSMKEIVDTQSGYDILPTNIGLSDPSIANTTNKYNELVLERKRLLESSNEKNPIIVNLDQELSGLKRTMQSSLSGMTNNLGLQVNSLSSQRSVINSKIYSAPRNERALRDITRKQQTTESLYLYLLQKREESQITFASASPKSKIIEWAYNTSQNPVSPKKPIIFLASFILGLLLPFSIIYTRDLLDNKISNKINLEKITVNNAVLAELPKISRSESKMVLNDDRSVLAESLRILRTNLDYLIKNNKIGDQKGNIIYVTSSVSGEGKTFLSSNLSMILANTNKKVLLIGADIRNPKIGNFFNDNQKNIDKLKYASNEKNNIGLTEYLKDDNISSKEIINSLLVNNSTIDIIYSGKIPANPAELLMSDRIEGLLQEMSGLYDYVIVDTAPLMVVSDTLIISEYANHILYVTRAGVTENSVIQFPLKLQAEGKLKNLSFVVNDVKNSDLGYGGKYGYGYSAEEKKWWKFWA</sequence>
<proteinExistence type="inferred from homology"/>
<feature type="domain" description="Tyrosine-protein kinase G-rich" evidence="19">
    <location>
        <begin position="430"/>
        <end position="503"/>
    </location>
</feature>
<keyword evidence="8 16" id="KW-0812">Transmembrane</keyword>
<dbReference type="SUPFAM" id="SSF52540">
    <property type="entry name" value="P-loop containing nucleoside triphosphate hydrolases"/>
    <property type="match status" value="1"/>
</dbReference>
<evidence type="ECO:0000256" key="11">
    <source>
        <dbReference type="ARBA" id="ARBA00022840"/>
    </source>
</evidence>
<evidence type="ECO:0000313" key="21">
    <source>
        <dbReference type="Proteomes" id="UP000182114"/>
    </source>
</evidence>
<keyword evidence="12 16" id="KW-1133">Transmembrane helix</keyword>
<evidence type="ECO:0000256" key="8">
    <source>
        <dbReference type="ARBA" id="ARBA00022692"/>
    </source>
</evidence>
<dbReference type="GO" id="GO:0004715">
    <property type="term" value="F:non-membrane spanning protein tyrosine kinase activity"/>
    <property type="evidence" value="ECO:0007669"/>
    <property type="project" value="UniProtKB-EC"/>
</dbReference>
<feature type="domain" description="AAA" evidence="18">
    <location>
        <begin position="574"/>
        <end position="713"/>
    </location>
</feature>
<dbReference type="InterPro" id="IPR025669">
    <property type="entry name" value="AAA_dom"/>
</dbReference>